<evidence type="ECO:0000313" key="2">
    <source>
        <dbReference type="WBParaSite" id="JU765_v2.g4245.t1"/>
    </source>
</evidence>
<reference evidence="2" key="1">
    <citation type="submission" date="2022-11" db="UniProtKB">
        <authorList>
            <consortium name="WormBaseParasite"/>
        </authorList>
    </citation>
    <scope>IDENTIFICATION</scope>
</reference>
<dbReference type="Proteomes" id="UP000887576">
    <property type="component" value="Unplaced"/>
</dbReference>
<sequence>MNLREKNAVLSFTPEDQKLINLDQMLERHKEIIVAAQSNQALLEHSIQFAMRSLGKKNPYLQGIKLWKKGEVAEERMGRVRSLIKQMVRDWSSEGAEERATCYDRVIRAVEERFPDHEKRHDVHILVPGVGLARLAWEYMNRGFSVVANEHDLSMIAVANFMLNSKLKINEISIFPFITERLNCWSFKDRMREI</sequence>
<dbReference type="WBParaSite" id="JU765_v2.g4245.t1">
    <property type="protein sequence ID" value="JU765_v2.g4245.t1"/>
    <property type="gene ID" value="JU765_v2.g4245"/>
</dbReference>
<accession>A0AC34R872</accession>
<name>A0AC34R872_9BILA</name>
<proteinExistence type="predicted"/>
<protein>
    <submittedName>
        <fullName evidence="2">Carnosine N-methyltransferase</fullName>
    </submittedName>
</protein>
<organism evidence="1 2">
    <name type="scientific">Panagrolaimus sp. JU765</name>
    <dbReference type="NCBI Taxonomy" id="591449"/>
    <lineage>
        <taxon>Eukaryota</taxon>
        <taxon>Metazoa</taxon>
        <taxon>Ecdysozoa</taxon>
        <taxon>Nematoda</taxon>
        <taxon>Chromadorea</taxon>
        <taxon>Rhabditida</taxon>
        <taxon>Tylenchina</taxon>
        <taxon>Panagrolaimomorpha</taxon>
        <taxon>Panagrolaimoidea</taxon>
        <taxon>Panagrolaimidae</taxon>
        <taxon>Panagrolaimus</taxon>
    </lineage>
</organism>
<evidence type="ECO:0000313" key="1">
    <source>
        <dbReference type="Proteomes" id="UP000887576"/>
    </source>
</evidence>